<dbReference type="Gene3D" id="3.40.50.410">
    <property type="entry name" value="von Willebrand factor, type A domain"/>
    <property type="match status" value="1"/>
</dbReference>
<dbReference type="GO" id="GO:0046872">
    <property type="term" value="F:metal ion binding"/>
    <property type="evidence" value="ECO:0007669"/>
    <property type="project" value="UniProtKB-KW"/>
</dbReference>
<dbReference type="STRING" id="365044.Pnap_2913"/>
<accession>A1VRD4</accession>
<evidence type="ECO:0000313" key="4">
    <source>
        <dbReference type="EMBL" id="ABM38212.1"/>
    </source>
</evidence>
<dbReference type="Pfam" id="PF05567">
    <property type="entry name" value="T4P_PilY1"/>
    <property type="match status" value="1"/>
</dbReference>
<sequence>MNKLMSFQFSKILDAKYIKKFNGTTGLITLKSRKCKYFTIRPLVAACVALLAAAPTLSVAALALAQYPPVSGGNEPAPNVIISVDDSGSMNWDVNGNSTNTTNNKRITLLKNSLKSVFGNPTANPPTNGVVPDNRIRLAWQVMHNNGDASGASSLTPGNTNSMKAFSGTHRTNFNTFINSLSASGDTPSHKMAKQALDYMKSPAGTNSPWADMPGTAQTTQYLSCRRSYHIFMTDGGWNSDPREFVGNADGTARTLGDGTTSYDPASAQVRIYKDAYGGGKDIWVDSGWRDPGHWERQDYPSTLADFAFESWASDLQNGSNSTQNMVNNVRPLIKKNGVETVGGVGLQEFWNPKNDPATWQHMVTHTIGFGNEATSWSRNNTDFEPYWNNPTNSTNSTYGGGYPRLVSGDVTWRDPIDNCDTDCRPFELWHMALNGRGKFYPAVNADSLTAAFNDILSTVIADTSRPLVSIAANSSSLRSGLNAYLAGYASENWLGTLTARPIDSTTGTIGASATWDAAALLDDANYSVSSRFVLSYNGTAGIAWTTWNDFPTAQKTPLDKNSSGTVDSKGQNRVDYLRGDRTKEASQTNGVFRNRSSRLGDIVNSNIWYTGKPASGYSFSNYDTFRSTNTGGKGGRTPMIYVGANDGMLHGFAAGNWPNETSPTIVGGKELLAYIPQGVAQGDLRKLTDTGYSHQYFVDGSPFTGDAYLGTTPAWATVLVGSLGAGGKGYFVLNVTDPANFTTSNVANLVIKDTTATTDADIGNIMSPPVVDDAIAGKSRQIVRMNNGRWAAVLGNGYNSTNEAPVLLIQYLDGDKAIKKLSPCADTSATCSFKGNNGLASPQLIDLNGDGKLDIAYAGDLKGNVWKFNLSSATESDWSTAFSGQPFFVAKTVASVTPSIASVNQPITTAPFWMPHPSGGIMLAVSTGQNLTIADQTNTNTNSVYGLWDNSTFSYGTSGVTITDGTAINTTSSTGLPSTLVQQTISTTPIIDGGKNYYTSSTNAVIYPAKRGWYLNWSMAAGQRVLHNSRAFSGQKVLIQSTVPKSGGAASGETCSPTTSTERSFLSVFNMFTGKPSALPAFSLTSTTTSNTNITTIENTTSGDNLILRTDEVIKVVNTCPVGESCTSKDLNPDKYIGIRANWREIQ</sequence>
<dbReference type="EMBL" id="CP000529">
    <property type="protein sequence ID" value="ABM38212.1"/>
    <property type="molecule type" value="Genomic_DNA"/>
</dbReference>
<reference evidence="5" key="1">
    <citation type="journal article" date="2009" name="Environ. Microbiol.">
        <title>The genome of Polaromonas naphthalenivorans strain CJ2, isolated from coal tar-contaminated sediment, reveals physiological and metabolic versatility and evolution through extensive horizontal gene transfer.</title>
        <authorList>
            <person name="Yagi J.M."/>
            <person name="Sims D."/>
            <person name="Brettin T."/>
            <person name="Bruce D."/>
            <person name="Madsen E.L."/>
        </authorList>
    </citation>
    <scope>NUCLEOTIDE SEQUENCE [LARGE SCALE GENOMIC DNA]</scope>
    <source>
        <strain evidence="5">CJ2</strain>
    </source>
</reference>
<evidence type="ECO:0000256" key="1">
    <source>
        <dbReference type="ARBA" id="ARBA00022723"/>
    </source>
</evidence>
<evidence type="ECO:0000259" key="3">
    <source>
        <dbReference type="Pfam" id="PF05567"/>
    </source>
</evidence>
<keyword evidence="5" id="KW-1185">Reference proteome</keyword>
<dbReference type="Proteomes" id="UP000000644">
    <property type="component" value="Chromosome"/>
</dbReference>
<dbReference type="HOGENOM" id="CLU_001890_1_1_4"/>
<dbReference type="KEGG" id="pna:Pnap_2913"/>
<gene>
    <name evidence="4" type="ordered locus">Pnap_2913</name>
</gene>
<dbReference type="eggNOG" id="COG3419">
    <property type="taxonomic scope" value="Bacteria"/>
</dbReference>
<evidence type="ECO:0000256" key="2">
    <source>
        <dbReference type="ARBA" id="ARBA00022837"/>
    </source>
</evidence>
<keyword evidence="1" id="KW-0479">Metal-binding</keyword>
<name>A1VRD4_POLNA</name>
<dbReference type="InterPro" id="IPR036465">
    <property type="entry name" value="vWFA_dom_sf"/>
</dbReference>
<proteinExistence type="predicted"/>
<evidence type="ECO:0000313" key="5">
    <source>
        <dbReference type="Proteomes" id="UP000000644"/>
    </source>
</evidence>
<keyword evidence="2" id="KW-0106">Calcium</keyword>
<protein>
    <submittedName>
        <fullName evidence="4">Type 4 fimbrial biogenesis protein PilY1</fullName>
    </submittedName>
</protein>
<feature type="domain" description="PilY1 beta-propeller" evidence="3">
    <location>
        <begin position="600"/>
        <end position="970"/>
    </location>
</feature>
<dbReference type="AlphaFoldDB" id="A1VRD4"/>
<dbReference type="InterPro" id="IPR008707">
    <property type="entry name" value="B-propeller_PilY1"/>
</dbReference>
<organism evidence="4 5">
    <name type="scientific">Polaromonas naphthalenivorans (strain CJ2)</name>
    <dbReference type="NCBI Taxonomy" id="365044"/>
    <lineage>
        <taxon>Bacteria</taxon>
        <taxon>Pseudomonadati</taxon>
        <taxon>Pseudomonadota</taxon>
        <taxon>Betaproteobacteria</taxon>
        <taxon>Burkholderiales</taxon>
        <taxon>Comamonadaceae</taxon>
        <taxon>Polaromonas</taxon>
    </lineage>
</organism>